<feature type="compositionally biased region" description="Basic and acidic residues" evidence="1">
    <location>
        <begin position="10"/>
        <end position="23"/>
    </location>
</feature>
<evidence type="ECO:0000313" key="3">
    <source>
        <dbReference type="Proteomes" id="UP000652761"/>
    </source>
</evidence>
<accession>A0A843XAY2</accession>
<keyword evidence="3" id="KW-1185">Reference proteome</keyword>
<dbReference type="AlphaFoldDB" id="A0A843XAY2"/>
<name>A0A843XAY2_COLES</name>
<protein>
    <submittedName>
        <fullName evidence="2">Uncharacterized protein</fullName>
    </submittedName>
</protein>
<feature type="region of interest" description="Disordered" evidence="1">
    <location>
        <begin position="1"/>
        <end position="39"/>
    </location>
</feature>
<dbReference type="Proteomes" id="UP000652761">
    <property type="component" value="Unassembled WGS sequence"/>
</dbReference>
<evidence type="ECO:0000256" key="1">
    <source>
        <dbReference type="SAM" id="MobiDB-lite"/>
    </source>
</evidence>
<organism evidence="2 3">
    <name type="scientific">Colocasia esculenta</name>
    <name type="common">Wild taro</name>
    <name type="synonym">Arum esculentum</name>
    <dbReference type="NCBI Taxonomy" id="4460"/>
    <lineage>
        <taxon>Eukaryota</taxon>
        <taxon>Viridiplantae</taxon>
        <taxon>Streptophyta</taxon>
        <taxon>Embryophyta</taxon>
        <taxon>Tracheophyta</taxon>
        <taxon>Spermatophyta</taxon>
        <taxon>Magnoliopsida</taxon>
        <taxon>Liliopsida</taxon>
        <taxon>Araceae</taxon>
        <taxon>Aroideae</taxon>
        <taxon>Colocasieae</taxon>
        <taxon>Colocasia</taxon>
    </lineage>
</organism>
<evidence type="ECO:0000313" key="2">
    <source>
        <dbReference type="EMBL" id="MQM16440.1"/>
    </source>
</evidence>
<reference evidence="2" key="1">
    <citation type="submission" date="2017-07" db="EMBL/GenBank/DDBJ databases">
        <title>Taro Niue Genome Assembly and Annotation.</title>
        <authorList>
            <person name="Atibalentja N."/>
            <person name="Keating K."/>
            <person name="Fields C.J."/>
        </authorList>
    </citation>
    <scope>NUCLEOTIDE SEQUENCE</scope>
    <source>
        <strain evidence="2">Niue_2</strain>
        <tissue evidence="2">Leaf</tissue>
    </source>
</reference>
<comment type="caution">
    <text evidence="2">The sequence shown here is derived from an EMBL/GenBank/DDBJ whole genome shotgun (WGS) entry which is preliminary data.</text>
</comment>
<proteinExistence type="predicted"/>
<gene>
    <name evidence="2" type="ORF">Taro_049395</name>
</gene>
<dbReference type="EMBL" id="NMUH01007003">
    <property type="protein sequence ID" value="MQM16440.1"/>
    <property type="molecule type" value="Genomic_DNA"/>
</dbReference>
<sequence length="125" mass="13394">MDARSALPASRDDRLWRRDERTLPMKAPSHGRVIGPAPGSPYTSADILRSSLKISLLRYTSGTSKQYTTKKPFLGGDAAVQASESSPTAAPSVRKSILFLPAAAALSHFLAIWASLLELIIVSGM</sequence>